<dbReference type="EMBL" id="KY316048">
    <property type="protein sequence ID" value="APO38539.1"/>
    <property type="molecule type" value="Genomic_DNA"/>
</dbReference>
<reference evidence="14" key="4">
    <citation type="submission" date="2018-07" db="EMBL/GenBank/DDBJ databases">
        <authorList>
            <person name="Peddu V."/>
            <person name="Greninger A."/>
            <person name="Roychoudhury P."/>
        </authorList>
    </citation>
    <scope>NUCLEOTIDE SEQUENCE</scope>
    <source>
        <strain evidence="14">GTEX-11DXY</strain>
        <strain evidence="15">GTEX-1314G_icihhv6b</strain>
    </source>
</reference>
<name>A0A140AK97_9BETA</name>
<dbReference type="EMBL" id="MW049318">
    <property type="protein sequence ID" value="QOI15339.1"/>
    <property type="molecule type" value="Genomic_DNA"/>
</dbReference>
<dbReference type="InterPro" id="IPR034720">
    <property type="entry name" value="Viral_alk_exo"/>
</dbReference>
<dbReference type="EMBL" id="MW049315">
    <property type="protein sequence ID" value="QOI15079.1"/>
    <property type="molecule type" value="Genomic_DNA"/>
</dbReference>
<dbReference type="GO" id="GO:0003677">
    <property type="term" value="F:DNA binding"/>
    <property type="evidence" value="ECO:0007669"/>
    <property type="project" value="InterPro"/>
</dbReference>
<keyword evidence="7" id="KW-1035">Host cytoplasm</keyword>
<evidence type="ECO:0000313" key="21">
    <source>
        <dbReference type="EMBL" id="QOI15251.1"/>
    </source>
</evidence>
<dbReference type="EMBL" id="KY316056">
    <property type="protein sequence ID" value="APO39208.1"/>
    <property type="molecule type" value="Genomic_DNA"/>
</dbReference>
<reference evidence="9" key="2">
    <citation type="submission" date="2016-12" db="EMBL/GenBank/DDBJ databases">
        <title>Most inherited chromosomally-integrated HHV-6 genomes are fully functional and capable of reactivation from human telomeres, despite evidence of ancient ancestry.</title>
        <authorList>
            <person name="Zhang E."/>
            <person name="Bell A.J."/>
            <person name="Wilkie G.S."/>
            <person name="Suarez N.M."/>
            <person name="Veal C."/>
            <person name="Batini C."/>
            <person name="Neumann R."/>
            <person name="Armendariz Castillo I.I."/>
            <person name="Porteous D.J."/>
            <person name="Smith B.H."/>
            <person name="Hocking L."/>
            <person name="Padmanabhan S."/>
            <person name="Jarrett R.F."/>
            <person name="Davison A.J."/>
            <person name="Royle N.J."/>
        </authorList>
    </citation>
    <scope>NUCLEOTIDE SEQUENCE</scope>
    <source>
        <strain evidence="9">7A-17p13.3</strain>
        <strain evidence="11">GLA_15137</strain>
        <strain evidence="10">GLA_25506</strain>
        <strain evidence="12">GLA_4298</strain>
    </source>
</reference>
<evidence type="ECO:0000256" key="2">
    <source>
        <dbReference type="ARBA" id="ARBA00022581"/>
    </source>
</evidence>
<evidence type="ECO:0000313" key="11">
    <source>
        <dbReference type="EMBL" id="APO39128.1"/>
    </source>
</evidence>
<evidence type="ECO:0000313" key="13">
    <source>
        <dbReference type="EMBL" id="AVK93468.1"/>
    </source>
</evidence>
<dbReference type="SUPFAM" id="SSF52980">
    <property type="entry name" value="Restriction endonuclease-like"/>
    <property type="match status" value="1"/>
</dbReference>
<evidence type="ECO:0000256" key="1">
    <source>
        <dbReference type="ARBA" id="ARBA00022562"/>
    </source>
</evidence>
<evidence type="ECO:0000256" key="3">
    <source>
        <dbReference type="ARBA" id="ARBA00022722"/>
    </source>
</evidence>
<evidence type="ECO:0000313" key="14">
    <source>
        <dbReference type="EMBL" id="QBQ65293.1"/>
    </source>
</evidence>
<evidence type="ECO:0000313" key="15">
    <source>
        <dbReference type="EMBL" id="QBQ65453.1"/>
    </source>
</evidence>
<evidence type="ECO:0000256" key="5">
    <source>
        <dbReference type="ARBA" id="ARBA00022801"/>
    </source>
</evidence>
<keyword evidence="5" id="KW-0378">Hydrolase</keyword>
<evidence type="ECO:0000313" key="17">
    <source>
        <dbReference type="EMBL" id="QCO43469.1"/>
    </source>
</evidence>
<dbReference type="EMBL" id="MG894371">
    <property type="protein sequence ID" value="AVK93468.1"/>
    <property type="molecule type" value="Genomic_DNA"/>
</dbReference>
<keyword evidence="3" id="KW-0540">Nuclease</keyword>
<dbReference type="EMBL" id="MK630133">
    <property type="protein sequence ID" value="QCO43385.1"/>
    <property type="molecule type" value="Genomic_DNA"/>
</dbReference>
<dbReference type="EMBL" id="MW049320">
    <property type="protein sequence ID" value="QOI15511.1"/>
    <property type="molecule type" value="Genomic_DNA"/>
</dbReference>
<dbReference type="InterPro" id="IPR011604">
    <property type="entry name" value="PDDEXK-like_dom_sf"/>
</dbReference>
<dbReference type="PRINTS" id="PR00924">
    <property type="entry name" value="ALKEXNUCLASE"/>
</dbReference>
<dbReference type="EMBL" id="MW049319">
    <property type="protein sequence ID" value="QOI15423.1"/>
    <property type="molecule type" value="Genomic_DNA"/>
</dbReference>
<dbReference type="EMBL" id="MW049321">
    <property type="protein sequence ID" value="QOI15599.1"/>
    <property type="molecule type" value="Genomic_DNA"/>
</dbReference>
<reference evidence="8" key="1">
    <citation type="journal article" date="2016" name="Sci. Rep.">
        <title>HHV-8-unrelated primary effusion-like lymphoma associated with clonal loss of inherited chromosomally-integrated human herpesvirus-6A from the telomere of chromosome 19q.</title>
        <authorList>
            <person name="Zhang E."/>
            <person name="Cotton V.E."/>
            <person name="Hidalgo-Bravo A."/>
            <person name="Huang Y."/>
            <person name="Bell A.J."/>
            <person name="Jarrett R.F."/>
            <person name="Wilkie G.S."/>
            <person name="Davison A.J."/>
            <person name="Nacheva E.P."/>
            <person name="Sibert R."/>
            <person name="Majid A."/>
            <person name="Kelpanides I."/>
            <person name="Jayne S."/>
            <person name="Dyer M.J."/>
            <person name="Royle N.J."/>
        </authorList>
    </citation>
    <scope>NUCLEOTIDE SEQUENCE</scope>
    <source>
        <strain evidence="8">LEI_1501</strain>
    </source>
</reference>
<dbReference type="EMBL" id="MK630134">
    <property type="protein sequence ID" value="QCO43469.1"/>
    <property type="molecule type" value="Genomic_DNA"/>
</dbReference>
<dbReference type="EMBL" id="KY316054">
    <property type="protein sequence ID" value="APO39048.1"/>
    <property type="molecule type" value="Genomic_DNA"/>
</dbReference>
<dbReference type="GO" id="GO:0004527">
    <property type="term" value="F:exonuclease activity"/>
    <property type="evidence" value="ECO:0007669"/>
    <property type="project" value="UniProtKB-KW"/>
</dbReference>
<dbReference type="Pfam" id="PF01771">
    <property type="entry name" value="Viral_alk_exo"/>
    <property type="match status" value="1"/>
</dbReference>
<reference evidence="18" key="6">
    <citation type="submission" date="2020-09" db="EMBL/GenBank/DDBJ databases">
        <title>Exploring the relationship between human herpesvirus 6 telomeric integration and excision and transmission in populations.</title>
        <authorList>
            <person name="Wood M.L."/>
            <person name="Veal C.D."/>
            <person name="Neumann R."/>
            <person name="Nichols J."/>
            <person name="Suarez N.M."/>
            <person name="Parker A."/>
            <person name="Batini C."/>
            <person name="Codd V."/>
            <person name="Flamand L."/>
            <person name="Davison A.J."/>
            <person name="Royle N.J."/>
        </authorList>
    </citation>
    <scope>NUCLEOTIDE SEQUENCE</scope>
    <source>
        <strain evidence="18">HHV6A_103091</strain>
        <strain evidence="19">HHV6A_303035</strain>
        <strain evidence="20">HHV6A_303046</strain>
        <strain evidence="21">HHV6A_506035</strain>
        <strain evidence="22">HHV6A_HGDP00628</strain>
        <strain evidence="23">HHV6A_LF1A</strain>
        <strain evidence="24">HHV6A_LF2A</strain>
        <strain evidence="25">HHV6A_LF3A</strain>
        <strain evidence="26">HHV6A_LF5A</strain>
    </source>
</reference>
<dbReference type="EMBL" id="KY316055">
    <property type="protein sequence ID" value="APO39128.1"/>
    <property type="molecule type" value="Genomic_DNA"/>
</dbReference>
<dbReference type="EMBL" id="MW049317">
    <property type="protein sequence ID" value="QOI15251.1"/>
    <property type="molecule type" value="Genomic_DNA"/>
</dbReference>
<keyword evidence="4" id="KW-0255">Endonuclease</keyword>
<evidence type="ECO:0000313" key="10">
    <source>
        <dbReference type="EMBL" id="APO39048.1"/>
    </source>
</evidence>
<evidence type="ECO:0000313" key="18">
    <source>
        <dbReference type="EMBL" id="QOI14910.1"/>
    </source>
</evidence>
<reference evidence="16" key="5">
    <citation type="submission" date="2019-03" db="EMBL/GenBank/DDBJ databases">
        <authorList>
            <person name="Domonova E.A."/>
            <person name="Goptar I.A."/>
            <person name="Nikiforova A.V."/>
            <person name="Kuleshov K.V."/>
        </authorList>
    </citation>
    <scope>NUCLEOTIDE SEQUENCE</scope>
    <source>
        <strain evidence="16">MOW-F1C</strain>
        <strain evidence="17">MOW-F1M</strain>
    </source>
</reference>
<organism evidence="8">
    <name type="scientific">Human betaherpesvirus 6A</name>
    <dbReference type="NCBI Taxonomy" id="32603"/>
    <lineage>
        <taxon>Viruses</taxon>
        <taxon>Duplodnaviria</taxon>
        <taxon>Heunggongvirae</taxon>
        <taxon>Peploviricota</taxon>
        <taxon>Herviviricetes</taxon>
        <taxon>Herpesvirales</taxon>
        <taxon>Orthoherpesviridae</taxon>
        <taxon>Betaherpesvirinae</taxon>
        <taxon>Roseolovirus</taxon>
        <taxon>Roseolovirus humanbeta6a</taxon>
    </lineage>
</organism>
<reference evidence="13" key="3">
    <citation type="journal article" date="2018" name="Sci. Rep.">
        <title>Whole genome diversity of inherited chromosomally integrated HHV-6 derived from healthy individuals of diverse geographic origin.</title>
        <authorList>
            <person name="Telford M."/>
            <person name="Navarro A."/>
            <person name="Santpere G."/>
        </authorList>
    </citation>
    <scope>NUCLEOTIDE SEQUENCE</scope>
    <source>
        <strain evidence="13">IciHG01277</strain>
    </source>
</reference>
<accession>A0A140AK97</accession>
<evidence type="ECO:0000313" key="23">
    <source>
        <dbReference type="EMBL" id="QOI15423.1"/>
    </source>
</evidence>
<dbReference type="EMBL" id="MW049313">
    <property type="protein sequence ID" value="QOI14910.1"/>
    <property type="molecule type" value="Genomic_DNA"/>
</dbReference>
<dbReference type="EMBL" id="MH698400">
    <property type="protein sequence ID" value="QBQ65293.1"/>
    <property type="molecule type" value="Genomic_DNA"/>
</dbReference>
<protein>
    <submittedName>
        <fullName evidence="14">Alkaline exonuclease</fullName>
    </submittedName>
    <submittedName>
        <fullName evidence="8">Deoxyribonuclease</fullName>
    </submittedName>
    <submittedName>
        <fullName evidence="13">U70</fullName>
    </submittedName>
</protein>
<keyword evidence="6 14" id="KW-0269">Exonuclease</keyword>
<dbReference type="EMBL" id="KT355575">
    <property type="protein sequence ID" value="AKZ18176.1"/>
    <property type="molecule type" value="Genomic_DNA"/>
</dbReference>
<dbReference type="EMBL" id="MH698403">
    <property type="protein sequence ID" value="QBQ65453.1"/>
    <property type="molecule type" value="Genomic_DNA"/>
</dbReference>
<evidence type="ECO:0000256" key="7">
    <source>
        <dbReference type="ARBA" id="ARBA00023200"/>
    </source>
</evidence>
<keyword evidence="1" id="KW-1048">Host nucleus</keyword>
<dbReference type="InterPro" id="IPR011335">
    <property type="entry name" value="Restrct_endonuc-II-like"/>
</dbReference>
<gene>
    <name evidence="8" type="primary">U70</name>
</gene>
<evidence type="ECO:0000313" key="22">
    <source>
        <dbReference type="EMBL" id="QOI15339.1"/>
    </source>
</evidence>
<evidence type="ECO:0000256" key="4">
    <source>
        <dbReference type="ARBA" id="ARBA00022759"/>
    </source>
</evidence>
<dbReference type="EMBL" id="MW049316">
    <property type="protein sequence ID" value="QOI15164.1"/>
    <property type="molecule type" value="Genomic_DNA"/>
</dbReference>
<dbReference type="InterPro" id="IPR001616">
    <property type="entry name" value="Herpes_alk_exo"/>
</dbReference>
<evidence type="ECO:0000313" key="12">
    <source>
        <dbReference type="EMBL" id="APO39208.1"/>
    </source>
</evidence>
<evidence type="ECO:0000256" key="6">
    <source>
        <dbReference type="ARBA" id="ARBA00022839"/>
    </source>
</evidence>
<evidence type="ECO:0000313" key="24">
    <source>
        <dbReference type="EMBL" id="QOI15511.1"/>
    </source>
</evidence>
<evidence type="ECO:0000313" key="19">
    <source>
        <dbReference type="EMBL" id="QOI15079.1"/>
    </source>
</evidence>
<evidence type="ECO:0000313" key="8">
    <source>
        <dbReference type="EMBL" id="AKZ18176.1"/>
    </source>
</evidence>
<evidence type="ECO:0000313" key="9">
    <source>
        <dbReference type="EMBL" id="APO38539.1"/>
    </source>
</evidence>
<evidence type="ECO:0000313" key="25">
    <source>
        <dbReference type="EMBL" id="QOI15599.1"/>
    </source>
</evidence>
<dbReference type="GO" id="GO:0004519">
    <property type="term" value="F:endonuclease activity"/>
    <property type="evidence" value="ECO:0007669"/>
    <property type="project" value="UniProtKB-KW"/>
</dbReference>
<keyword evidence="2" id="KW-0945">Host-virus interaction</keyword>
<evidence type="ECO:0000313" key="16">
    <source>
        <dbReference type="EMBL" id="QCO43385.1"/>
    </source>
</evidence>
<dbReference type="Gene3D" id="3.90.320.10">
    <property type="match status" value="1"/>
</dbReference>
<dbReference type="EMBL" id="MW049322">
    <property type="protein sequence ID" value="QOI15685.1"/>
    <property type="molecule type" value="Genomic_DNA"/>
</dbReference>
<evidence type="ECO:0000313" key="20">
    <source>
        <dbReference type="EMBL" id="QOI15164.1"/>
    </source>
</evidence>
<dbReference type="HAMAP" id="MF_04009">
    <property type="entry name" value="HSV_AN"/>
    <property type="match status" value="1"/>
</dbReference>
<evidence type="ECO:0000313" key="26">
    <source>
        <dbReference type="EMBL" id="QOI15685.1"/>
    </source>
</evidence>
<proteinExistence type="inferred from homology"/>
<sequence>MDLDQISETLSSVAEEEPLTMFLLDKLYAIREKIKQVPFSIVRLCHVYCMLIKYNASNNNCILGRKLIEEMQQFLCGTRVDGSEDVSMDLSELCKLYDYCPLLCSALCRAPCVSVNKLFKIVERETRGQSENPLWHALRKYTVTATKLYDIYTTRSFLEYKGQQFFGEAVIYGAKHERVIRHLVATFYVKREVKETLGLLLDPSSGVFGASLDACFGISFNEDGFLMVKEKALIFEIKFKYKYLRDKEDHFVSELLKNPTEKSFSDFILSHPVPVIEFRERGKIPSSREYLMTYDFQYRPQRKLRTCPTPAILAPHIKQLLCLNETQKSTVIVFDCKSDLCEQKLSVFQKAVFTVNVFVNPKHRYFFQSLLQQYVMTQFYINDHNNPEYIESTEVPSVHIVTAFFRRRTEEERSLHLVIDETEYIEEEIPLALIVTPVAPNPEFTCCVITDICNLWENNICKQTSLQVWAQSAVNQYLAACVRKPKTP</sequence>